<dbReference type="AlphaFoldDB" id="J7RRR0"/>
<evidence type="ECO:0000256" key="1">
    <source>
        <dbReference type="SAM" id="Phobius"/>
    </source>
</evidence>
<dbReference type="EMBL" id="HE978324">
    <property type="protein sequence ID" value="CCK72538.1"/>
    <property type="molecule type" value="Genomic_DNA"/>
</dbReference>
<keyword evidence="3" id="KW-1185">Reference proteome</keyword>
<feature type="transmembrane region" description="Helical" evidence="1">
    <location>
        <begin position="119"/>
        <end position="136"/>
    </location>
</feature>
<dbReference type="GeneID" id="34528305"/>
<dbReference type="Proteomes" id="UP000006310">
    <property type="component" value="Chromosome 11"/>
</dbReference>
<evidence type="ECO:0000313" key="2">
    <source>
        <dbReference type="EMBL" id="CCK72538.1"/>
    </source>
</evidence>
<organism evidence="2 3">
    <name type="scientific">Huiozyma naganishii (strain ATCC MYA-139 / BCRC 22969 / CBS 8797 / KCTC 17520 / NBRC 10181 / NCYC 3082 / Yp74L-3)</name>
    <name type="common">Yeast</name>
    <name type="synonym">Kazachstania naganishii</name>
    <dbReference type="NCBI Taxonomy" id="1071383"/>
    <lineage>
        <taxon>Eukaryota</taxon>
        <taxon>Fungi</taxon>
        <taxon>Dikarya</taxon>
        <taxon>Ascomycota</taxon>
        <taxon>Saccharomycotina</taxon>
        <taxon>Saccharomycetes</taxon>
        <taxon>Saccharomycetales</taxon>
        <taxon>Saccharomycetaceae</taxon>
        <taxon>Huiozyma</taxon>
    </lineage>
</organism>
<keyword evidence="1" id="KW-0472">Membrane</keyword>
<name>J7RRR0_HUIN7</name>
<reference evidence="2 3" key="1">
    <citation type="journal article" date="2011" name="Proc. Natl. Acad. Sci. U.S.A.">
        <title>Evolutionary erosion of yeast sex chromosomes by mating-type switching accidents.</title>
        <authorList>
            <person name="Gordon J.L."/>
            <person name="Armisen D."/>
            <person name="Proux-Wera E."/>
            <person name="Oheigeartaigh S.S."/>
            <person name="Byrne K.P."/>
            <person name="Wolfe K.H."/>
        </authorList>
    </citation>
    <scope>NUCLEOTIDE SEQUENCE [LARGE SCALE GENOMIC DNA]</scope>
    <source>
        <strain evidence="3">ATCC MYA-139 / BCRC 22969 / CBS 8797 / CCRC 22969 / KCTC 17520 / NBRC 10181 / NCYC 3082</strain>
    </source>
</reference>
<proteinExistence type="predicted"/>
<keyword evidence="1" id="KW-0812">Transmembrane</keyword>
<dbReference type="HOGENOM" id="CLU_844848_0_0_1"/>
<dbReference type="KEGG" id="kng:KNAG_0K01730"/>
<reference evidence="3" key="2">
    <citation type="submission" date="2012-08" db="EMBL/GenBank/DDBJ databases">
        <title>Genome sequence of Kazachstania naganishii.</title>
        <authorList>
            <person name="Gordon J.L."/>
            <person name="Armisen D."/>
            <person name="Proux-Wera E."/>
            <person name="OhEigeartaigh S.S."/>
            <person name="Byrne K.P."/>
            <person name="Wolfe K.H."/>
        </authorList>
    </citation>
    <scope>NUCLEOTIDE SEQUENCE [LARGE SCALE GENOMIC DNA]</scope>
    <source>
        <strain evidence="3">ATCC MYA-139 / BCRC 22969 / CBS 8797 / CCRC 22969 / KCTC 17520 / NBRC 10181 / NCYC 3082</strain>
    </source>
</reference>
<protein>
    <submittedName>
        <fullName evidence="2">Uncharacterized protein</fullName>
    </submittedName>
</protein>
<evidence type="ECO:0000313" key="3">
    <source>
        <dbReference type="Proteomes" id="UP000006310"/>
    </source>
</evidence>
<sequence>MLPILGLCSRAGLSSRVRLLSVEVLRKCQMRTLVHVRDSRPLSVARDTRPRLTVRWPRILFKGRANLTIRRNFNERGGGLPQGGGPKIRYYRISMVPLLIFSTVTLMVFVIVLPVLLKLFFPVILVAIIVYQFKKWQRNQLYSRLMKYLPKSDLYTTKSQFMSLRRSFGLLSNEAVVGKSVEFTNFVKTRIMEALAKDTMKIRSTLIKPSWIPKNAAVEEYQLTIGLNRVKMFAKALQGQSKAVFSVEYPLFFVTKLEDRTKQSHLMGKVCLHFLYDYSSILKNSAKSFDPETLFKQMNDTESKVQYVISVIQTGTLSPKPFILYTRHD</sequence>
<accession>J7RRR0</accession>
<keyword evidence="1" id="KW-1133">Transmembrane helix</keyword>
<dbReference type="OMA" id="RTNWINT"/>
<gene>
    <name evidence="2" type="primary">KNAG0K01730</name>
    <name evidence="2" type="ordered locus">KNAG_0K01730</name>
</gene>
<dbReference type="RefSeq" id="XP_022466783.1">
    <property type="nucleotide sequence ID" value="XM_022610492.1"/>
</dbReference>